<dbReference type="Proteomes" id="UP000607653">
    <property type="component" value="Unassembled WGS sequence"/>
</dbReference>
<accession>A0A822ZGR8</accession>
<proteinExistence type="predicted"/>
<name>A0A822ZGR8_NELNU</name>
<dbReference type="SUPFAM" id="SSF46689">
    <property type="entry name" value="Homeodomain-like"/>
    <property type="match status" value="1"/>
</dbReference>
<dbReference type="PANTHER" id="PTHR10641:SF1413">
    <property type="entry name" value="MYB-RELATED PROTEIN MYB4"/>
    <property type="match status" value="1"/>
</dbReference>
<keyword evidence="3" id="KW-1185">Reference proteome</keyword>
<gene>
    <name evidence="2" type="ORF">HUJ06_000845</name>
</gene>
<dbReference type="InterPro" id="IPR015495">
    <property type="entry name" value="Myb_TF_plants"/>
</dbReference>
<sequence>MERTSLKSRKSCRLQWLNYLRPDIKRGNISAEEEELLIKLHRLLGNRIVLLLWLLMHLNLVKQKD</sequence>
<organism evidence="2 3">
    <name type="scientific">Nelumbo nucifera</name>
    <name type="common">Sacred lotus</name>
    <dbReference type="NCBI Taxonomy" id="4432"/>
    <lineage>
        <taxon>Eukaryota</taxon>
        <taxon>Viridiplantae</taxon>
        <taxon>Streptophyta</taxon>
        <taxon>Embryophyta</taxon>
        <taxon>Tracheophyta</taxon>
        <taxon>Spermatophyta</taxon>
        <taxon>Magnoliopsida</taxon>
        <taxon>Proteales</taxon>
        <taxon>Nelumbonaceae</taxon>
        <taxon>Nelumbo</taxon>
    </lineage>
</organism>
<feature type="domain" description="HTH myb-type" evidence="1">
    <location>
        <begin position="21"/>
        <end position="47"/>
    </location>
</feature>
<reference evidence="2 3" key="1">
    <citation type="journal article" date="2020" name="Mol. Biol. Evol.">
        <title>Distinct Expression and Methylation Patterns for Genes with Different Fates following a Single Whole-Genome Duplication in Flowering Plants.</title>
        <authorList>
            <person name="Shi T."/>
            <person name="Rahmani R.S."/>
            <person name="Gugger P.F."/>
            <person name="Wang M."/>
            <person name="Li H."/>
            <person name="Zhang Y."/>
            <person name="Li Z."/>
            <person name="Wang Q."/>
            <person name="Van de Peer Y."/>
            <person name="Marchal K."/>
            <person name="Chen J."/>
        </authorList>
    </citation>
    <scope>NUCLEOTIDE SEQUENCE [LARGE SCALE GENOMIC DNA]</scope>
    <source>
        <tissue evidence="2">Leaf</tissue>
    </source>
</reference>
<evidence type="ECO:0000259" key="1">
    <source>
        <dbReference type="PROSITE" id="PS51294"/>
    </source>
</evidence>
<dbReference type="InterPro" id="IPR017930">
    <property type="entry name" value="Myb_dom"/>
</dbReference>
<dbReference type="InterPro" id="IPR009057">
    <property type="entry name" value="Homeodomain-like_sf"/>
</dbReference>
<dbReference type="Pfam" id="PF13921">
    <property type="entry name" value="Myb_DNA-bind_6"/>
    <property type="match status" value="1"/>
</dbReference>
<dbReference type="PROSITE" id="PS51294">
    <property type="entry name" value="HTH_MYB"/>
    <property type="match status" value="1"/>
</dbReference>
<comment type="caution">
    <text evidence="2">The sequence shown here is derived from an EMBL/GenBank/DDBJ whole genome shotgun (WGS) entry which is preliminary data.</text>
</comment>
<evidence type="ECO:0000313" key="2">
    <source>
        <dbReference type="EMBL" id="DAD42615.1"/>
    </source>
</evidence>
<evidence type="ECO:0000313" key="3">
    <source>
        <dbReference type="Proteomes" id="UP000607653"/>
    </source>
</evidence>
<dbReference type="EMBL" id="DUZY01000006">
    <property type="protein sequence ID" value="DAD42615.1"/>
    <property type="molecule type" value="Genomic_DNA"/>
</dbReference>
<dbReference type="PANTHER" id="PTHR10641">
    <property type="entry name" value="MYB FAMILY TRANSCRIPTION FACTOR"/>
    <property type="match status" value="1"/>
</dbReference>
<dbReference type="AlphaFoldDB" id="A0A822ZGR8"/>
<protein>
    <recommendedName>
        <fullName evidence="1">HTH myb-type domain-containing protein</fullName>
    </recommendedName>
</protein>